<dbReference type="GO" id="GO:0008198">
    <property type="term" value="F:ferrous iron binding"/>
    <property type="evidence" value="ECO:0007669"/>
    <property type="project" value="TreeGrafter"/>
</dbReference>
<dbReference type="GeneID" id="93162851"/>
<keyword evidence="9" id="KW-0464">Manganese</keyword>
<dbReference type="Pfam" id="PF03786">
    <property type="entry name" value="UxuA"/>
    <property type="match status" value="1"/>
</dbReference>
<keyword evidence="8" id="KW-0408">Iron</keyword>
<dbReference type="InterPro" id="IPR036237">
    <property type="entry name" value="Xyl_isomerase-like_sf"/>
</dbReference>
<evidence type="ECO:0000256" key="7">
    <source>
        <dbReference type="ARBA" id="ARBA00012927"/>
    </source>
</evidence>
<comment type="pathway">
    <text evidence="5">Carbohydrate metabolism; pentose and glucuronate interconversion.</text>
</comment>
<dbReference type="Gene3D" id="3.20.20.150">
    <property type="entry name" value="Divalent-metal-dependent TIM barrel enzymes"/>
    <property type="match status" value="1"/>
</dbReference>
<evidence type="ECO:0000256" key="5">
    <source>
        <dbReference type="ARBA" id="ARBA00004892"/>
    </source>
</evidence>
<dbReference type="GO" id="GO:0008927">
    <property type="term" value="F:mannonate dehydratase activity"/>
    <property type="evidence" value="ECO:0007669"/>
    <property type="project" value="UniProtKB-EC"/>
</dbReference>
<protein>
    <recommendedName>
        <fullName evidence="7">mannonate dehydratase</fullName>
        <ecNumber evidence="7">4.2.1.8</ecNumber>
    </recommendedName>
</protein>
<evidence type="ECO:0000256" key="10">
    <source>
        <dbReference type="ARBA" id="ARBA00023239"/>
    </source>
</evidence>
<comment type="similarity">
    <text evidence="6">Belongs to the mannonate dehydratase family.</text>
</comment>
<dbReference type="InterPro" id="IPR004628">
    <property type="entry name" value="Man_deHydtase"/>
</dbReference>
<evidence type="ECO:0000256" key="1">
    <source>
        <dbReference type="ARBA" id="ARBA00001794"/>
    </source>
</evidence>
<evidence type="ECO:0000313" key="11">
    <source>
        <dbReference type="EMBL" id="KMW11011.1"/>
    </source>
</evidence>
<dbReference type="AlphaFoldDB" id="A0A0J9BFK7"/>
<comment type="catalytic activity">
    <reaction evidence="1">
        <text>D-mannonate = 2-dehydro-3-deoxy-D-gluconate + H2O</text>
        <dbReference type="Rhea" id="RHEA:20097"/>
        <dbReference type="ChEBI" id="CHEBI:15377"/>
        <dbReference type="ChEBI" id="CHEBI:17767"/>
        <dbReference type="ChEBI" id="CHEBI:57990"/>
        <dbReference type="EC" id="4.2.1.8"/>
    </reaction>
</comment>
<dbReference type="GO" id="GO:0042840">
    <property type="term" value="P:D-glucuronate catabolic process"/>
    <property type="evidence" value="ECO:0007669"/>
    <property type="project" value="TreeGrafter"/>
</dbReference>
<proteinExistence type="inferred from homology"/>
<evidence type="ECO:0000256" key="3">
    <source>
        <dbReference type="ARBA" id="ARBA00001954"/>
    </source>
</evidence>
<dbReference type="SUPFAM" id="SSF51658">
    <property type="entry name" value="Xylose isomerase-like"/>
    <property type="match status" value="1"/>
</dbReference>
<dbReference type="EMBL" id="ADLK01000056">
    <property type="protein sequence ID" value="KMW11011.1"/>
    <property type="molecule type" value="Genomic_DNA"/>
</dbReference>
<dbReference type="PANTHER" id="PTHR30387:SF2">
    <property type="entry name" value="MANNONATE DEHYDRATASE"/>
    <property type="match status" value="1"/>
</dbReference>
<evidence type="ECO:0000256" key="2">
    <source>
        <dbReference type="ARBA" id="ARBA00001936"/>
    </source>
</evidence>
<evidence type="ECO:0000256" key="9">
    <source>
        <dbReference type="ARBA" id="ARBA00023211"/>
    </source>
</evidence>
<keyword evidence="10" id="KW-0456">Lyase</keyword>
<evidence type="ECO:0000256" key="4">
    <source>
        <dbReference type="ARBA" id="ARBA00002713"/>
    </source>
</evidence>
<dbReference type="Proteomes" id="UP000037392">
    <property type="component" value="Unassembled WGS sequence"/>
</dbReference>
<dbReference type="GO" id="GO:0030145">
    <property type="term" value="F:manganese ion binding"/>
    <property type="evidence" value="ECO:0007669"/>
    <property type="project" value="TreeGrafter"/>
</dbReference>
<sequence>MHSKMRVVLGQFQTFDEEMAKFALQLGISEIQMNTPALPGEKIWTFEALKDLKERIESYGLKWTAIENVPLIFYDKVILGLPGRDEQIENYCQTIRNMGKLGIPMLGHHFSPTFVWRTTTQAPGRGGARATAFDERQLRPGDNAFREKMARKRHLLDYDVFEAVDGMTADDLFDNYRYFMDAVLPTAEKAGVMLALHPDDPPLRRFGGIQRMVTSLEDYKRAMEIGNSPAWGVNLCLGCCSEKGGRDCALEMIRYLGVRKKILSVHFRDVQGTLPCFQECFLGEGNYDPAEILYELGKVGYEGIIMEDHVLKMDYDSDYGHRARSHEIGYIQGMIQMMDFACGEK</sequence>
<gene>
    <name evidence="11" type="ORF">HMPREF9470_00298</name>
</gene>
<dbReference type="RefSeq" id="WP_048929050.1">
    <property type="nucleotide sequence ID" value="NZ_KQ235875.1"/>
</dbReference>
<evidence type="ECO:0000313" key="12">
    <source>
        <dbReference type="Proteomes" id="UP000037392"/>
    </source>
</evidence>
<accession>A0A0J9BFK7</accession>
<evidence type="ECO:0000256" key="8">
    <source>
        <dbReference type="ARBA" id="ARBA00023004"/>
    </source>
</evidence>
<comment type="cofactor">
    <cofactor evidence="2">
        <name>Mn(2+)</name>
        <dbReference type="ChEBI" id="CHEBI:29035"/>
    </cofactor>
</comment>
<dbReference type="PATRIC" id="fig|742734.4.peg.321"/>
<comment type="cofactor">
    <cofactor evidence="3">
        <name>Fe(2+)</name>
        <dbReference type="ChEBI" id="CHEBI:29033"/>
    </cofactor>
</comment>
<dbReference type="UniPathway" id="UPA00246"/>
<dbReference type="EC" id="4.2.1.8" evidence="7"/>
<name>A0A0J9BFK7_9FIRM</name>
<organism evidence="11 12">
    <name type="scientific">[Clostridium] citroniae WAL-19142</name>
    <dbReference type="NCBI Taxonomy" id="742734"/>
    <lineage>
        <taxon>Bacteria</taxon>
        <taxon>Bacillati</taxon>
        <taxon>Bacillota</taxon>
        <taxon>Clostridia</taxon>
        <taxon>Lachnospirales</taxon>
        <taxon>Lachnospiraceae</taxon>
        <taxon>Enterocloster</taxon>
    </lineage>
</organism>
<dbReference type="PANTHER" id="PTHR30387">
    <property type="entry name" value="MANNONATE DEHYDRATASE"/>
    <property type="match status" value="1"/>
</dbReference>
<reference evidence="11 12" key="1">
    <citation type="submission" date="2011-04" db="EMBL/GenBank/DDBJ databases">
        <title>The Genome Sequence of Clostridium citroniae WAL-19142.</title>
        <authorList>
            <consortium name="The Broad Institute Genome Sequencing Platform"/>
            <person name="Earl A."/>
            <person name="Ward D."/>
            <person name="Feldgarden M."/>
            <person name="Gevers D."/>
            <person name="Warren Y.A."/>
            <person name="Tyrrell K.L."/>
            <person name="Citron D.M."/>
            <person name="Goldstein E.J."/>
            <person name="Daigneault M."/>
            <person name="Allen-Vercoe E."/>
            <person name="Young S.K."/>
            <person name="Zeng Q."/>
            <person name="Gargeya S."/>
            <person name="Fitzgerald M."/>
            <person name="Haas B."/>
            <person name="Abouelleil A."/>
            <person name="Alvarado L."/>
            <person name="Arachchi H.M."/>
            <person name="Berlin A."/>
            <person name="Brown A."/>
            <person name="Chapman S.B."/>
            <person name="Chen Z."/>
            <person name="Dunbar C."/>
            <person name="Freedman E."/>
            <person name="Gearin G."/>
            <person name="Gellesch M."/>
            <person name="Goldberg J."/>
            <person name="Griggs A."/>
            <person name="Gujja S."/>
            <person name="Heilman E.R."/>
            <person name="Heiman D."/>
            <person name="Howarth C."/>
            <person name="Larson L."/>
            <person name="Lui A."/>
            <person name="MacDonald P.J."/>
            <person name="Mehta T."/>
            <person name="Montmayeur A."/>
            <person name="Murphy C."/>
            <person name="Neiman D."/>
            <person name="Pearson M."/>
            <person name="Priest M."/>
            <person name="Roberts A."/>
            <person name="Saif S."/>
            <person name="Shea T."/>
            <person name="Shenoy N."/>
            <person name="Sisk P."/>
            <person name="Stolte C."/>
            <person name="Sykes S."/>
            <person name="White J."/>
            <person name="Yandava C."/>
            <person name="Wortman J."/>
            <person name="Nusbaum C."/>
            <person name="Birren B."/>
        </authorList>
    </citation>
    <scope>NUCLEOTIDE SEQUENCE [LARGE SCALE GENOMIC DNA]</scope>
    <source>
        <strain evidence="11 12">WAL-19142</strain>
    </source>
</reference>
<dbReference type="OrthoDB" id="9780250at2"/>
<comment type="function">
    <text evidence="4">Catalyzes the dehydration of D-mannonate.</text>
</comment>
<comment type="caution">
    <text evidence="11">The sequence shown here is derived from an EMBL/GenBank/DDBJ whole genome shotgun (WGS) entry which is preliminary data.</text>
</comment>
<evidence type="ECO:0000256" key="6">
    <source>
        <dbReference type="ARBA" id="ARBA00007389"/>
    </source>
</evidence>